<dbReference type="RefSeq" id="WP_130857768.1">
    <property type="nucleotide sequence ID" value="NZ_JBHLWO010000002.1"/>
</dbReference>
<comment type="caution">
    <text evidence="8">The sequence shown here is derived from an EMBL/GenBank/DDBJ whole genome shotgun (WGS) entry which is preliminary data.</text>
</comment>
<evidence type="ECO:0000256" key="2">
    <source>
        <dbReference type="ARBA" id="ARBA00022679"/>
    </source>
</evidence>
<comment type="function">
    <text evidence="5">Methylates the class 1 translation termination release factors RF1/PrfA and RF2/PrfB on the glutamine residue of the universally conserved GGQ motif.</text>
</comment>
<dbReference type="PANTHER" id="PTHR18895:SF74">
    <property type="entry name" value="MTRF1L RELEASE FACTOR GLUTAMINE METHYLTRANSFERASE"/>
    <property type="match status" value="1"/>
</dbReference>
<feature type="binding site" evidence="5">
    <location>
        <position position="192"/>
    </location>
    <ligand>
        <name>S-adenosyl-L-methionine</name>
        <dbReference type="ChEBI" id="CHEBI:59789"/>
    </ligand>
</feature>
<comment type="catalytic activity">
    <reaction evidence="4 5">
        <text>L-glutaminyl-[peptide chain release factor] + S-adenosyl-L-methionine = N(5)-methyl-L-glutaminyl-[peptide chain release factor] + S-adenosyl-L-homocysteine + H(+)</text>
        <dbReference type="Rhea" id="RHEA:42896"/>
        <dbReference type="Rhea" id="RHEA-COMP:10271"/>
        <dbReference type="Rhea" id="RHEA-COMP:10272"/>
        <dbReference type="ChEBI" id="CHEBI:15378"/>
        <dbReference type="ChEBI" id="CHEBI:30011"/>
        <dbReference type="ChEBI" id="CHEBI:57856"/>
        <dbReference type="ChEBI" id="CHEBI:59789"/>
        <dbReference type="ChEBI" id="CHEBI:61891"/>
        <dbReference type="EC" id="2.1.1.297"/>
    </reaction>
</comment>
<dbReference type="Pfam" id="PF17827">
    <property type="entry name" value="PrmC_N"/>
    <property type="match status" value="1"/>
</dbReference>
<evidence type="ECO:0000256" key="1">
    <source>
        <dbReference type="ARBA" id="ARBA00022603"/>
    </source>
</evidence>
<comment type="caution">
    <text evidence="5">Lacks conserved residue(s) required for the propagation of feature annotation.</text>
</comment>
<protein>
    <recommendedName>
        <fullName evidence="5">Release factor glutamine methyltransferase</fullName>
        <shortName evidence="5">RF MTase</shortName>
        <ecNumber evidence="5">2.1.1.297</ecNumber>
    </recommendedName>
    <alternativeName>
        <fullName evidence="5">N5-glutamine methyltransferase PrmC</fullName>
    </alternativeName>
    <alternativeName>
        <fullName evidence="5">Protein-(glutamine-N5) MTase PrmC</fullName>
    </alternativeName>
    <alternativeName>
        <fullName evidence="5">Protein-glutamine N-methyltransferase PrmC</fullName>
    </alternativeName>
</protein>
<feature type="binding site" evidence="5">
    <location>
        <begin position="192"/>
        <end position="195"/>
    </location>
    <ligand>
        <name>substrate</name>
    </ligand>
</feature>
<dbReference type="Pfam" id="PF05175">
    <property type="entry name" value="MTS"/>
    <property type="match status" value="1"/>
</dbReference>
<dbReference type="InterPro" id="IPR029063">
    <property type="entry name" value="SAM-dependent_MTases_sf"/>
</dbReference>
<feature type="binding site" evidence="5">
    <location>
        <begin position="123"/>
        <end position="127"/>
    </location>
    <ligand>
        <name>S-adenosyl-L-methionine</name>
        <dbReference type="ChEBI" id="CHEBI:59789"/>
    </ligand>
</feature>
<dbReference type="Gene3D" id="1.10.8.10">
    <property type="entry name" value="DNA helicase RuvA subunit, C-terminal domain"/>
    <property type="match status" value="1"/>
</dbReference>
<dbReference type="NCBIfam" id="TIGR03534">
    <property type="entry name" value="RF_mod_PrmC"/>
    <property type="match status" value="1"/>
</dbReference>
<dbReference type="InterPro" id="IPR019874">
    <property type="entry name" value="RF_methyltr_PrmC"/>
</dbReference>
<name>A0ABV6HK11_9SPHI</name>
<evidence type="ECO:0000259" key="7">
    <source>
        <dbReference type="Pfam" id="PF17827"/>
    </source>
</evidence>
<dbReference type="InterPro" id="IPR007848">
    <property type="entry name" value="Small_mtfrase_dom"/>
</dbReference>
<feature type="binding site" evidence="5">
    <location>
        <position position="146"/>
    </location>
    <ligand>
        <name>S-adenosyl-L-methionine</name>
        <dbReference type="ChEBI" id="CHEBI:59789"/>
    </ligand>
</feature>
<dbReference type="InterPro" id="IPR004556">
    <property type="entry name" value="HemK-like"/>
</dbReference>
<proteinExistence type="inferred from homology"/>
<evidence type="ECO:0000313" key="9">
    <source>
        <dbReference type="Proteomes" id="UP001589774"/>
    </source>
</evidence>
<dbReference type="EC" id="2.1.1.297" evidence="5"/>
<dbReference type="EMBL" id="JBHLWO010000002">
    <property type="protein sequence ID" value="MFC0319206.1"/>
    <property type="molecule type" value="Genomic_DNA"/>
</dbReference>
<dbReference type="Proteomes" id="UP001589774">
    <property type="component" value="Unassembled WGS sequence"/>
</dbReference>
<dbReference type="HAMAP" id="MF_02126">
    <property type="entry name" value="RF_methyltr_PrmC"/>
    <property type="match status" value="1"/>
</dbReference>
<accession>A0ABV6HK11</accession>
<dbReference type="InterPro" id="IPR002052">
    <property type="entry name" value="DNA_methylase_N6_adenine_CS"/>
</dbReference>
<organism evidence="8 9">
    <name type="scientific">Olivibacter oleidegradans</name>
    <dbReference type="NCBI Taxonomy" id="760123"/>
    <lineage>
        <taxon>Bacteria</taxon>
        <taxon>Pseudomonadati</taxon>
        <taxon>Bacteroidota</taxon>
        <taxon>Sphingobacteriia</taxon>
        <taxon>Sphingobacteriales</taxon>
        <taxon>Sphingobacteriaceae</taxon>
        <taxon>Olivibacter</taxon>
    </lineage>
</organism>
<reference evidence="8 9" key="1">
    <citation type="submission" date="2024-09" db="EMBL/GenBank/DDBJ databases">
        <authorList>
            <person name="Sun Q."/>
            <person name="Mori K."/>
        </authorList>
    </citation>
    <scope>NUCLEOTIDE SEQUENCE [LARGE SCALE GENOMIC DNA]</scope>
    <source>
        <strain evidence="8 9">CCM 7765</strain>
    </source>
</reference>
<comment type="similarity">
    <text evidence="5">Belongs to the protein N5-glutamine methyltransferase family. PrmC subfamily.</text>
</comment>
<evidence type="ECO:0000259" key="6">
    <source>
        <dbReference type="Pfam" id="PF05175"/>
    </source>
</evidence>
<dbReference type="PANTHER" id="PTHR18895">
    <property type="entry name" value="HEMK METHYLTRANSFERASE"/>
    <property type="match status" value="1"/>
</dbReference>
<dbReference type="NCBIfam" id="TIGR00536">
    <property type="entry name" value="hemK_fam"/>
    <property type="match status" value="1"/>
</dbReference>
<dbReference type="PROSITE" id="PS00092">
    <property type="entry name" value="N6_MTASE"/>
    <property type="match status" value="1"/>
</dbReference>
<dbReference type="SUPFAM" id="SSF53335">
    <property type="entry name" value="S-adenosyl-L-methionine-dependent methyltransferases"/>
    <property type="match status" value="1"/>
</dbReference>
<gene>
    <name evidence="5 8" type="primary">prmC</name>
    <name evidence="8" type="ORF">ACFFI0_12855</name>
</gene>
<keyword evidence="1 5" id="KW-0489">Methyltransferase</keyword>
<dbReference type="InterPro" id="IPR050320">
    <property type="entry name" value="N5-glutamine_MTase"/>
</dbReference>
<dbReference type="CDD" id="cd02440">
    <property type="entry name" value="AdoMet_MTases"/>
    <property type="match status" value="1"/>
</dbReference>
<feature type="domain" description="Release factor glutamine methyltransferase N-terminal" evidence="7">
    <location>
        <begin position="22"/>
        <end position="76"/>
    </location>
</feature>
<evidence type="ECO:0000256" key="3">
    <source>
        <dbReference type="ARBA" id="ARBA00022691"/>
    </source>
</evidence>
<sequence>MQLEAVKKRFIEKLAVLYEATEAESIFLIVLEDLLGYSRRDLLLHKSMSLNDEQLDQLEDAASRISAGEPVQYIIGHTPFMGLSLHVNQHVLIPRPETEELVDLIIQDLKLSNSSEPKLIDIGTGSGCIPIAIKKYVNQAQVYALDVSVEALAVAKQNAADNQCPVHFMLADILEWDIIFAEEVKFDVIVSNPPYITNSEQKGMHPNVLQFEPHLALFVEDQAPLLFYETIAAFALAHLEKGGKLYFEINRNFGQEVKDLLTKKGFKNILLKQDIHGADRMVRASL</sequence>
<keyword evidence="3 5" id="KW-0949">S-adenosyl-L-methionine</keyword>
<feature type="domain" description="Methyltransferase small" evidence="6">
    <location>
        <begin position="109"/>
        <end position="200"/>
    </location>
</feature>
<dbReference type="GO" id="GO:0102559">
    <property type="term" value="F:peptide chain release factor N(5)-glutamine methyltransferase activity"/>
    <property type="evidence" value="ECO:0007669"/>
    <property type="project" value="UniProtKB-EC"/>
</dbReference>
<evidence type="ECO:0000256" key="5">
    <source>
        <dbReference type="HAMAP-Rule" id="MF_02126"/>
    </source>
</evidence>
<evidence type="ECO:0000313" key="8">
    <source>
        <dbReference type="EMBL" id="MFC0319206.1"/>
    </source>
</evidence>
<dbReference type="GO" id="GO:0032259">
    <property type="term" value="P:methylation"/>
    <property type="evidence" value="ECO:0007669"/>
    <property type="project" value="UniProtKB-KW"/>
</dbReference>
<dbReference type="Gene3D" id="3.40.50.150">
    <property type="entry name" value="Vaccinia Virus protein VP39"/>
    <property type="match status" value="1"/>
</dbReference>
<evidence type="ECO:0000256" key="4">
    <source>
        <dbReference type="ARBA" id="ARBA00048391"/>
    </source>
</evidence>
<dbReference type="InterPro" id="IPR040758">
    <property type="entry name" value="PrmC_N"/>
</dbReference>
<keyword evidence="2 5" id="KW-0808">Transferase</keyword>
<keyword evidence="9" id="KW-1185">Reference proteome</keyword>